<evidence type="ECO:0000313" key="1">
    <source>
        <dbReference type="EMBL" id="KAH7111747.1"/>
    </source>
</evidence>
<protein>
    <submittedName>
        <fullName evidence="1">Uncharacterized protein</fullName>
    </submittedName>
</protein>
<accession>A0A9P9D3G5</accession>
<dbReference type="EMBL" id="JAGMWT010000023">
    <property type="protein sequence ID" value="KAH7111747.1"/>
    <property type="molecule type" value="Genomic_DNA"/>
</dbReference>
<reference evidence="1" key="1">
    <citation type="journal article" date="2021" name="Nat. Commun.">
        <title>Genetic determinants of endophytism in the Arabidopsis root mycobiome.</title>
        <authorList>
            <person name="Mesny F."/>
            <person name="Miyauchi S."/>
            <person name="Thiergart T."/>
            <person name="Pickel B."/>
            <person name="Atanasova L."/>
            <person name="Karlsson M."/>
            <person name="Huettel B."/>
            <person name="Barry K.W."/>
            <person name="Haridas S."/>
            <person name="Chen C."/>
            <person name="Bauer D."/>
            <person name="Andreopoulos W."/>
            <person name="Pangilinan J."/>
            <person name="LaButti K."/>
            <person name="Riley R."/>
            <person name="Lipzen A."/>
            <person name="Clum A."/>
            <person name="Drula E."/>
            <person name="Henrissat B."/>
            <person name="Kohler A."/>
            <person name="Grigoriev I.V."/>
            <person name="Martin F.M."/>
            <person name="Hacquard S."/>
        </authorList>
    </citation>
    <scope>NUCLEOTIDE SEQUENCE</scope>
    <source>
        <strain evidence="1">MPI-CAGE-CH-0243</strain>
    </source>
</reference>
<name>A0A9P9D3G5_9PLEO</name>
<gene>
    <name evidence="1" type="ORF">B0J11DRAFT_542900</name>
</gene>
<dbReference type="Proteomes" id="UP000700596">
    <property type="component" value="Unassembled WGS sequence"/>
</dbReference>
<dbReference type="AlphaFoldDB" id="A0A9P9D3G5"/>
<dbReference type="OrthoDB" id="3778713at2759"/>
<comment type="caution">
    <text evidence="1">The sequence shown here is derived from an EMBL/GenBank/DDBJ whole genome shotgun (WGS) entry which is preliminary data.</text>
</comment>
<proteinExistence type="predicted"/>
<sequence length="224" mass="25997">MNGSRIGNHFRTLTHNSNHKQMERLDIGHVYHGFTDGEDRVFEYSVRFRNLFSGIQIRLWDLNDEAAAELIRLDSQTGPYDDVWDKLLIAPNRDRLSVNPKGFDIHGTTILRVLRVGLNNHTDEPNTIIIELKPDQDHKVVTLIVEFRLRSDGHKIMIETCGTGNNDNNGFEDNTPDNTLRKKMKEIEEREEKMRDREASVRLAYMKLLDVTKGMEHILKSMND</sequence>
<organism evidence="1 2">
    <name type="scientific">Dendryphion nanum</name>
    <dbReference type="NCBI Taxonomy" id="256645"/>
    <lineage>
        <taxon>Eukaryota</taxon>
        <taxon>Fungi</taxon>
        <taxon>Dikarya</taxon>
        <taxon>Ascomycota</taxon>
        <taxon>Pezizomycotina</taxon>
        <taxon>Dothideomycetes</taxon>
        <taxon>Pleosporomycetidae</taxon>
        <taxon>Pleosporales</taxon>
        <taxon>Torulaceae</taxon>
        <taxon>Dendryphion</taxon>
    </lineage>
</organism>
<evidence type="ECO:0000313" key="2">
    <source>
        <dbReference type="Proteomes" id="UP000700596"/>
    </source>
</evidence>
<keyword evidence="2" id="KW-1185">Reference proteome</keyword>